<keyword evidence="5" id="KW-0749">Sporulation</keyword>
<evidence type="ECO:0000256" key="4">
    <source>
        <dbReference type="ARBA" id="ARBA00022801"/>
    </source>
</evidence>
<dbReference type="GO" id="GO:0009254">
    <property type="term" value="P:peptidoglycan turnover"/>
    <property type="evidence" value="ECO:0007669"/>
    <property type="project" value="TreeGrafter"/>
</dbReference>
<dbReference type="Pfam" id="PF01510">
    <property type="entry name" value="Amidase_2"/>
    <property type="match status" value="1"/>
</dbReference>
<evidence type="ECO:0000256" key="2">
    <source>
        <dbReference type="ARBA" id="ARBA00007553"/>
    </source>
</evidence>
<evidence type="ECO:0000256" key="7">
    <source>
        <dbReference type="ARBA" id="ARBA00023316"/>
    </source>
</evidence>
<evidence type="ECO:0000256" key="5">
    <source>
        <dbReference type="ARBA" id="ARBA00022969"/>
    </source>
</evidence>
<organism evidence="9 10">
    <name type="scientific">Peptostreptococcus anaerobius</name>
    <dbReference type="NCBI Taxonomy" id="1261"/>
    <lineage>
        <taxon>Bacteria</taxon>
        <taxon>Bacillati</taxon>
        <taxon>Bacillota</taxon>
        <taxon>Clostridia</taxon>
        <taxon>Peptostreptococcales</taxon>
        <taxon>Peptostreptococcaceae</taxon>
        <taxon>Peptostreptococcus</taxon>
    </lineage>
</organism>
<dbReference type="Gene3D" id="2.30.30.40">
    <property type="entry name" value="SH3 Domains"/>
    <property type="match status" value="1"/>
</dbReference>
<dbReference type="SUPFAM" id="SSF55846">
    <property type="entry name" value="N-acetylmuramoyl-L-alanine amidase-like"/>
    <property type="match status" value="1"/>
</dbReference>
<dbReference type="AlphaFoldDB" id="A0A379CK62"/>
<dbReference type="GO" id="GO:0030435">
    <property type="term" value="P:sporulation resulting in formation of a cellular spore"/>
    <property type="evidence" value="ECO:0007669"/>
    <property type="project" value="UniProtKB-KW"/>
</dbReference>
<name>A0A379CK62_9FIRM</name>
<comment type="catalytic activity">
    <reaction evidence="1">
        <text>Hydrolyzes the link between N-acetylmuramoyl residues and L-amino acid residues in certain cell-wall glycopeptides.</text>
        <dbReference type="EC" id="3.5.1.28"/>
    </reaction>
</comment>
<dbReference type="GO" id="GO:0030420">
    <property type="term" value="P:establishment of competence for transformation"/>
    <property type="evidence" value="ECO:0007669"/>
    <property type="project" value="UniProtKB-KW"/>
</dbReference>
<accession>A0A379CK62</accession>
<sequence>MNGVICGVLIEDLPVPSWNRGKKMTYRMTPKAVVVHNTWNTAKAKAEASYMVGNSNWTSFHSVVDETKVIECVPFNYNTWHCGNQYGNTNYIGVEIARSKSDKETFLKAEDNGARYIAGILKKYGWGIDKLYSHQQMSGKYCPHRTLDLGYKRFKDKVRKYLGENVSSNPSNNNTDQSEYIVVNGGYSVKTSTPNDTLTIREYPNVDSKKLGTYRDGSVIYVEKVYKSSLNGVWYKIPRVGFVSAKYCVEIPSTPKNEEPKPSVPIEKENVNPKTDYQLVLYNNNIDKIGAELIEVELAIPKMHLEDYLNVKDKYQKTIFVGGSDKAPSESLKLAGVNRKETLDKVKKFIEENR</sequence>
<dbReference type="Gene3D" id="3.40.80.10">
    <property type="entry name" value="Peptidoglycan recognition protein-like"/>
    <property type="match status" value="1"/>
</dbReference>
<reference evidence="9 10" key="1">
    <citation type="submission" date="2018-06" db="EMBL/GenBank/DDBJ databases">
        <authorList>
            <consortium name="Pathogen Informatics"/>
            <person name="Doyle S."/>
        </authorList>
    </citation>
    <scope>NUCLEOTIDE SEQUENCE [LARGE SCALE GENOMIC DNA]</scope>
    <source>
        <strain evidence="9 10">NCTC11460</strain>
    </source>
</reference>
<dbReference type="EC" id="3.5.1.28" evidence="3"/>
<feature type="domain" description="N-acetylmuramoyl-L-alanine amidase" evidence="8">
    <location>
        <begin position="19"/>
        <end position="158"/>
    </location>
</feature>
<keyword evidence="4 9" id="KW-0378">Hydrolase</keyword>
<evidence type="ECO:0000259" key="8">
    <source>
        <dbReference type="SMART" id="SM00644"/>
    </source>
</evidence>
<dbReference type="EMBL" id="UGTB01000004">
    <property type="protein sequence ID" value="SUB62136.1"/>
    <property type="molecule type" value="Genomic_DNA"/>
</dbReference>
<proteinExistence type="inferred from homology"/>
<evidence type="ECO:0000256" key="3">
    <source>
        <dbReference type="ARBA" id="ARBA00011901"/>
    </source>
</evidence>
<dbReference type="GO" id="GO:0071555">
    <property type="term" value="P:cell wall organization"/>
    <property type="evidence" value="ECO:0007669"/>
    <property type="project" value="UniProtKB-KW"/>
</dbReference>
<evidence type="ECO:0000313" key="9">
    <source>
        <dbReference type="EMBL" id="SUB62136.1"/>
    </source>
</evidence>
<evidence type="ECO:0000313" key="10">
    <source>
        <dbReference type="Proteomes" id="UP000255101"/>
    </source>
</evidence>
<keyword evidence="7" id="KW-0961">Cell wall biogenesis/degradation</keyword>
<gene>
    <name evidence="9" type="primary">cwlA</name>
    <name evidence="9" type="ORF">NCTC11460_02144</name>
</gene>
<comment type="similarity">
    <text evidence="2">Belongs to the N-acetylmuramoyl-L-alanine amidase 2 family.</text>
</comment>
<dbReference type="Proteomes" id="UP000255101">
    <property type="component" value="Unassembled WGS sequence"/>
</dbReference>
<dbReference type="InterPro" id="IPR051206">
    <property type="entry name" value="NAMLAA_amidase_2"/>
</dbReference>
<dbReference type="PANTHER" id="PTHR30417">
    <property type="entry name" value="N-ACETYLMURAMOYL-L-ALANINE AMIDASE AMID"/>
    <property type="match status" value="1"/>
</dbReference>
<dbReference type="SMART" id="SM00644">
    <property type="entry name" value="Ami_2"/>
    <property type="match status" value="1"/>
</dbReference>
<dbReference type="PANTHER" id="PTHR30417:SF11">
    <property type="entry name" value="N-ACETYLMURAMOYL-L-ALANINE AMIDASE XLYA"/>
    <property type="match status" value="1"/>
</dbReference>
<evidence type="ECO:0000256" key="1">
    <source>
        <dbReference type="ARBA" id="ARBA00001561"/>
    </source>
</evidence>
<evidence type="ECO:0000256" key="6">
    <source>
        <dbReference type="ARBA" id="ARBA00023287"/>
    </source>
</evidence>
<dbReference type="CDD" id="cd06583">
    <property type="entry name" value="PGRP"/>
    <property type="match status" value="1"/>
</dbReference>
<dbReference type="RefSeq" id="WP_019595639.1">
    <property type="nucleotide sequence ID" value="NZ_FOVA01000007.1"/>
</dbReference>
<dbReference type="InterPro" id="IPR002502">
    <property type="entry name" value="Amidase_domain"/>
</dbReference>
<dbReference type="InterPro" id="IPR036505">
    <property type="entry name" value="Amidase/PGRP_sf"/>
</dbReference>
<dbReference type="Gene3D" id="3.40.50.12090">
    <property type="match status" value="1"/>
</dbReference>
<dbReference type="GO" id="GO:0009253">
    <property type="term" value="P:peptidoglycan catabolic process"/>
    <property type="evidence" value="ECO:0007669"/>
    <property type="project" value="InterPro"/>
</dbReference>
<protein>
    <recommendedName>
        <fullName evidence="3">N-acetylmuramoyl-L-alanine amidase</fullName>
        <ecNumber evidence="3">3.5.1.28</ecNumber>
    </recommendedName>
</protein>
<keyword evidence="6" id="KW-0178">Competence</keyword>
<dbReference type="GO" id="GO:0008745">
    <property type="term" value="F:N-acetylmuramoyl-L-alanine amidase activity"/>
    <property type="evidence" value="ECO:0007669"/>
    <property type="project" value="UniProtKB-EC"/>
</dbReference>